<proteinExistence type="predicted"/>
<protein>
    <submittedName>
        <fullName evidence="1">28460_t:CDS:1</fullName>
    </submittedName>
</protein>
<dbReference type="EMBL" id="CAJVQC010075232">
    <property type="protein sequence ID" value="CAG8813668.1"/>
    <property type="molecule type" value="Genomic_DNA"/>
</dbReference>
<evidence type="ECO:0000313" key="2">
    <source>
        <dbReference type="Proteomes" id="UP000789920"/>
    </source>
</evidence>
<name>A0ACA9RVQ5_9GLOM</name>
<feature type="non-terminal residue" evidence="1">
    <location>
        <position position="1"/>
    </location>
</feature>
<gene>
    <name evidence="1" type="ORF">RPERSI_LOCUS23818</name>
</gene>
<comment type="caution">
    <text evidence="1">The sequence shown here is derived from an EMBL/GenBank/DDBJ whole genome shotgun (WGS) entry which is preliminary data.</text>
</comment>
<feature type="non-terminal residue" evidence="1">
    <location>
        <position position="58"/>
    </location>
</feature>
<keyword evidence="2" id="KW-1185">Reference proteome</keyword>
<dbReference type="Proteomes" id="UP000789920">
    <property type="component" value="Unassembled WGS sequence"/>
</dbReference>
<evidence type="ECO:0000313" key="1">
    <source>
        <dbReference type="EMBL" id="CAG8813668.1"/>
    </source>
</evidence>
<sequence>KDNSSNSESLQDDRSQYIKDGLDDNFFTTFDKSSCSDQLTIIEELQIEEKEFEQIIVD</sequence>
<reference evidence="1" key="1">
    <citation type="submission" date="2021-06" db="EMBL/GenBank/DDBJ databases">
        <authorList>
            <person name="Kallberg Y."/>
            <person name="Tangrot J."/>
            <person name="Rosling A."/>
        </authorList>
    </citation>
    <scope>NUCLEOTIDE SEQUENCE</scope>
    <source>
        <strain evidence="1">MA461A</strain>
    </source>
</reference>
<accession>A0ACA9RVQ5</accession>
<organism evidence="1 2">
    <name type="scientific">Racocetra persica</name>
    <dbReference type="NCBI Taxonomy" id="160502"/>
    <lineage>
        <taxon>Eukaryota</taxon>
        <taxon>Fungi</taxon>
        <taxon>Fungi incertae sedis</taxon>
        <taxon>Mucoromycota</taxon>
        <taxon>Glomeromycotina</taxon>
        <taxon>Glomeromycetes</taxon>
        <taxon>Diversisporales</taxon>
        <taxon>Gigasporaceae</taxon>
        <taxon>Racocetra</taxon>
    </lineage>
</organism>